<evidence type="ECO:0000313" key="2">
    <source>
        <dbReference type="Proteomes" id="UP000031036"/>
    </source>
</evidence>
<proteinExistence type="predicted"/>
<name>A0A0B2VTR1_TOXCA</name>
<accession>A0A0B2VTR1</accession>
<protein>
    <submittedName>
        <fullName evidence="1">Uncharacterized protein</fullName>
    </submittedName>
</protein>
<dbReference type="OrthoDB" id="9942268at2759"/>
<organism evidence="1 2">
    <name type="scientific">Toxocara canis</name>
    <name type="common">Canine roundworm</name>
    <dbReference type="NCBI Taxonomy" id="6265"/>
    <lineage>
        <taxon>Eukaryota</taxon>
        <taxon>Metazoa</taxon>
        <taxon>Ecdysozoa</taxon>
        <taxon>Nematoda</taxon>
        <taxon>Chromadorea</taxon>
        <taxon>Rhabditida</taxon>
        <taxon>Spirurina</taxon>
        <taxon>Ascaridomorpha</taxon>
        <taxon>Ascaridoidea</taxon>
        <taxon>Toxocaridae</taxon>
        <taxon>Toxocara</taxon>
    </lineage>
</organism>
<evidence type="ECO:0000313" key="1">
    <source>
        <dbReference type="EMBL" id="KHN85083.1"/>
    </source>
</evidence>
<dbReference type="Proteomes" id="UP000031036">
    <property type="component" value="Unassembled WGS sequence"/>
</dbReference>
<keyword evidence="2" id="KW-1185">Reference proteome</keyword>
<sequence length="56" mass="6317">MNMSRCTRVCEADAITGHLHSILIAFKSDDKEGDSCERHLPICYMKADTTEEIRCA</sequence>
<comment type="caution">
    <text evidence="1">The sequence shown here is derived from an EMBL/GenBank/DDBJ whole genome shotgun (WGS) entry which is preliminary data.</text>
</comment>
<gene>
    <name evidence="1" type="ORF">Tcan_11870</name>
</gene>
<dbReference type="STRING" id="6265.A0A0B2VTR1"/>
<dbReference type="EMBL" id="JPKZ01000870">
    <property type="protein sequence ID" value="KHN85083.1"/>
    <property type="molecule type" value="Genomic_DNA"/>
</dbReference>
<reference evidence="1 2" key="1">
    <citation type="submission" date="2014-11" db="EMBL/GenBank/DDBJ databases">
        <title>Genetic blueprint of the zoonotic pathogen Toxocara canis.</title>
        <authorList>
            <person name="Zhu X.-Q."/>
            <person name="Korhonen P.K."/>
            <person name="Cai H."/>
            <person name="Young N.D."/>
            <person name="Nejsum P."/>
            <person name="von Samson-Himmelstjerna G."/>
            <person name="Boag P.R."/>
            <person name="Tan P."/>
            <person name="Li Q."/>
            <person name="Min J."/>
            <person name="Yang Y."/>
            <person name="Wang X."/>
            <person name="Fang X."/>
            <person name="Hall R.S."/>
            <person name="Hofmann A."/>
            <person name="Sternberg P.W."/>
            <person name="Jex A.R."/>
            <person name="Gasser R.B."/>
        </authorList>
    </citation>
    <scope>NUCLEOTIDE SEQUENCE [LARGE SCALE GENOMIC DNA]</scope>
    <source>
        <strain evidence="1">PN_DK_2014</strain>
    </source>
</reference>
<dbReference type="AlphaFoldDB" id="A0A0B2VTR1"/>